<evidence type="ECO:0000313" key="5">
    <source>
        <dbReference type="Proteomes" id="UP000053237"/>
    </source>
</evidence>
<sequence length="455" mass="53376">MAPTETRRSIRWKLDSPNKSEENKYTHKSSNYLRDKMYRRKGFEEVDQKFERLNHLEMQLRSLRKEQQESIEERNDTLMPLHPENDAHENAQTIDRRRRLGDHGAYNSDSLLGKDNLQPHSFMTDIFENLKTIKWDALRSRMAGLDWTTVYYLPPWTLRLFALIACMGFSGICIEVYLEHTSKTSLLSVFSSLHRQAMIKRMESLSQKVRNLKIVTSKMQTQSVRIFEDAKNHLIRMKSDREQYQQAIKLQMQELRRYMLEMQQVVQSEKYHVNVTNNVNDTIVKVNVRNAPPSNHSEKRNAFVSRNISALHTAADHTSQLASDNGFISSAFLWKFLAVFLTIFVVGGGVALRVRYLINRRNVRARQYRLRRQSKSSQRKVKTSSHRSDAAIGHFARPPHEGNNERYDSEYSRGTAHTIDRKPLPRVSAQRFSFADRYESWTPARLRRRASISQR</sequence>
<feature type="region of interest" description="Disordered" evidence="2">
    <location>
        <begin position="368"/>
        <end position="424"/>
    </location>
</feature>
<keyword evidence="3" id="KW-0472">Membrane</keyword>
<proteinExistence type="predicted"/>
<dbReference type="InParanoid" id="A0A024GE43"/>
<dbReference type="OrthoDB" id="128410at2759"/>
<accession>A0A024GE43</accession>
<gene>
    <name evidence="4" type="ORF">BN9_054190</name>
</gene>
<dbReference type="Proteomes" id="UP000053237">
    <property type="component" value="Unassembled WGS sequence"/>
</dbReference>
<evidence type="ECO:0000256" key="3">
    <source>
        <dbReference type="SAM" id="Phobius"/>
    </source>
</evidence>
<keyword evidence="5" id="KW-1185">Reference proteome</keyword>
<evidence type="ECO:0000313" key="4">
    <source>
        <dbReference type="EMBL" id="CCI44610.1"/>
    </source>
</evidence>
<keyword evidence="3" id="KW-0812">Transmembrane</keyword>
<protein>
    <submittedName>
        <fullName evidence="4">Uncharacterized protein</fullName>
    </submittedName>
</protein>
<name>A0A024GE43_9STRA</name>
<comment type="caution">
    <text evidence="4">The sequence shown here is derived from an EMBL/GenBank/DDBJ whole genome shotgun (WGS) entry which is preliminary data.</text>
</comment>
<evidence type="ECO:0000256" key="2">
    <source>
        <dbReference type="SAM" id="MobiDB-lite"/>
    </source>
</evidence>
<feature type="compositionally biased region" description="Basic residues" evidence="2">
    <location>
        <begin position="368"/>
        <end position="385"/>
    </location>
</feature>
<dbReference type="EMBL" id="CAIX01000074">
    <property type="protein sequence ID" value="CCI44610.1"/>
    <property type="molecule type" value="Genomic_DNA"/>
</dbReference>
<evidence type="ECO:0000256" key="1">
    <source>
        <dbReference type="SAM" id="Coils"/>
    </source>
</evidence>
<feature type="coiled-coil region" evidence="1">
    <location>
        <begin position="46"/>
        <end position="73"/>
    </location>
</feature>
<feature type="compositionally biased region" description="Basic and acidic residues" evidence="2">
    <location>
        <begin position="1"/>
        <end position="25"/>
    </location>
</feature>
<organism evidence="4 5">
    <name type="scientific">Albugo candida</name>
    <dbReference type="NCBI Taxonomy" id="65357"/>
    <lineage>
        <taxon>Eukaryota</taxon>
        <taxon>Sar</taxon>
        <taxon>Stramenopiles</taxon>
        <taxon>Oomycota</taxon>
        <taxon>Peronosporomycetes</taxon>
        <taxon>Albuginales</taxon>
        <taxon>Albuginaceae</taxon>
        <taxon>Albugo</taxon>
    </lineage>
</organism>
<keyword evidence="3" id="KW-1133">Transmembrane helix</keyword>
<feature type="coiled-coil region" evidence="1">
    <location>
        <begin position="227"/>
        <end position="261"/>
    </location>
</feature>
<feature type="transmembrane region" description="Helical" evidence="3">
    <location>
        <begin position="332"/>
        <end position="354"/>
    </location>
</feature>
<dbReference type="AlphaFoldDB" id="A0A024GE43"/>
<feature type="compositionally biased region" description="Basic and acidic residues" evidence="2">
    <location>
        <begin position="398"/>
        <end position="411"/>
    </location>
</feature>
<keyword evidence="1" id="KW-0175">Coiled coil</keyword>
<reference evidence="4 5" key="1">
    <citation type="submission" date="2012-05" db="EMBL/GenBank/DDBJ databases">
        <title>Recombination and specialization in a pathogen metapopulation.</title>
        <authorList>
            <person name="Gardiner A."/>
            <person name="Kemen E."/>
            <person name="Schultz-Larsen T."/>
            <person name="MacLean D."/>
            <person name="Van Oosterhout C."/>
            <person name="Jones J.D.G."/>
        </authorList>
    </citation>
    <scope>NUCLEOTIDE SEQUENCE [LARGE SCALE GENOMIC DNA]</scope>
    <source>
        <strain evidence="4 5">Ac Nc2</strain>
    </source>
</reference>
<feature type="region of interest" description="Disordered" evidence="2">
    <location>
        <begin position="1"/>
        <end position="28"/>
    </location>
</feature>